<evidence type="ECO:0000313" key="2">
    <source>
        <dbReference type="EMBL" id="AXY02460.1"/>
    </source>
</evidence>
<sequence length="277" mass="31106">MMRSIIAMLRREWIENPLVIRLPLFMFACCVLLFISLISSASLQHNVFFQMSISGDVSDIHTDLGNGINTLVFGGVGLLSILLGTQYFPRTLRKERSEGSIMFWRSMPVSDVRTHLVKLTFGLLVIPLVCSPLVLATDTMLWVLNIVTDHQFEVLSRQASLSYVLIHWIEFLLRMMIAGVLLLPLALTAMAISQKVNSPLLVILIGIYALRWMPIAMFNFYGLDQFFSAIFSLPLHAILASNPFSAIPEAGWTNVGIYMFIGVMAWTATIKFSRTIS</sequence>
<protein>
    <recommendedName>
        <fullName evidence="4">ABC transporter</fullName>
    </recommendedName>
</protein>
<dbReference type="Proteomes" id="UP000262832">
    <property type="component" value="Chromosome II"/>
</dbReference>
<reference evidence="2 3" key="1">
    <citation type="submission" date="2018-08" db="EMBL/GenBank/DDBJ databases">
        <title>Genomic taxonomy of the Vibrionaceae family.</title>
        <authorList>
            <person name="Gomez-Gil B."/>
            <person name="Tanaka M."/>
            <person name="Sawabe T."/>
            <person name="Enciso-Ibarra K."/>
        </authorList>
    </citation>
    <scope>NUCLEOTIDE SEQUENCE [LARGE SCALE GENOMIC DNA]</scope>
    <source>
        <strain evidence="2 3">CAIM 1831</strain>
    </source>
</reference>
<feature type="transmembrane region" description="Helical" evidence="1">
    <location>
        <begin position="164"/>
        <end position="187"/>
    </location>
</feature>
<feature type="transmembrane region" description="Helical" evidence="1">
    <location>
        <begin position="121"/>
        <end position="144"/>
    </location>
</feature>
<accession>A0ABN5PH88</accession>
<evidence type="ECO:0000313" key="3">
    <source>
        <dbReference type="Proteomes" id="UP000262832"/>
    </source>
</evidence>
<organism evidence="2 3">
    <name type="scientific">Vibrio alfacsensis</name>
    <dbReference type="NCBI Taxonomy" id="1074311"/>
    <lineage>
        <taxon>Bacteria</taxon>
        <taxon>Pseudomonadati</taxon>
        <taxon>Pseudomonadota</taxon>
        <taxon>Gammaproteobacteria</taxon>
        <taxon>Vibrionales</taxon>
        <taxon>Vibrionaceae</taxon>
        <taxon>Vibrio</taxon>
    </lineage>
</organism>
<name>A0ABN5PH88_9VIBR</name>
<dbReference type="EMBL" id="CP032094">
    <property type="protein sequence ID" value="AXY02460.1"/>
    <property type="molecule type" value="Genomic_DNA"/>
</dbReference>
<evidence type="ECO:0000256" key="1">
    <source>
        <dbReference type="SAM" id="Phobius"/>
    </source>
</evidence>
<keyword evidence="1" id="KW-1133">Transmembrane helix</keyword>
<keyword evidence="3" id="KW-1185">Reference proteome</keyword>
<evidence type="ECO:0008006" key="4">
    <source>
        <dbReference type="Google" id="ProtNLM"/>
    </source>
</evidence>
<keyword evidence="1" id="KW-0472">Membrane</keyword>
<feature type="transmembrane region" description="Helical" evidence="1">
    <location>
        <begin position="255"/>
        <end position="273"/>
    </location>
</feature>
<feature type="transmembrane region" description="Helical" evidence="1">
    <location>
        <begin position="199"/>
        <end position="221"/>
    </location>
</feature>
<proteinExistence type="predicted"/>
<feature type="transmembrane region" description="Helical" evidence="1">
    <location>
        <begin position="67"/>
        <end position="88"/>
    </location>
</feature>
<gene>
    <name evidence="2" type="ORF">D1115_15440</name>
</gene>
<keyword evidence="1" id="KW-0812">Transmembrane</keyword>